<evidence type="ECO:0000313" key="2">
    <source>
        <dbReference type="EMBL" id="CAD0089928.1"/>
    </source>
</evidence>
<comment type="caution">
    <text evidence="2">The sequence shown here is derived from an EMBL/GenBank/DDBJ whole genome shotgun (WGS) entry which is preliminary data.</text>
</comment>
<evidence type="ECO:0000256" key="1">
    <source>
        <dbReference type="SAM" id="SignalP"/>
    </source>
</evidence>
<keyword evidence="3" id="KW-1185">Reference proteome</keyword>
<evidence type="ECO:0000313" key="3">
    <source>
        <dbReference type="Proteomes" id="UP000716446"/>
    </source>
</evidence>
<name>A0A9N8JN31_9PEZI</name>
<sequence length="267" mass="28748">MKTFTLAGLLASPLAVVAAPAWTMYAYNESVPEIHGKPINADSGYFWINKDAAAVCPDYDPECPAANTTIVSGPVNGDGSAAENSYWFMGILQQGGQQMDTAGLDATTGGLPLKYTAVGAADRGVGVWDTARNSHPSIIFDNSTVETLGAPTIRSKPSSVHYTWMACPYPLTYPYPASLQDVDLSKPMTIHDITTEDVNDSPWCVRLEITLKPTTLAAPQYYYCEGCQWRCDNIYGDSVCNAGKKPACLEPYCGPYTEETKGSKVTG</sequence>
<feature type="signal peptide" evidence="1">
    <location>
        <begin position="1"/>
        <end position="18"/>
    </location>
</feature>
<dbReference type="AlphaFoldDB" id="A0A9N8JN31"/>
<gene>
    <name evidence="2" type="ORF">AWRI4619_LOCUS5999</name>
</gene>
<accession>A0A9N8JN31</accession>
<feature type="chain" id="PRO_5040263300" evidence="1">
    <location>
        <begin position="19"/>
        <end position="267"/>
    </location>
</feature>
<organism evidence="2 3">
    <name type="scientific">Aureobasidium vineae</name>
    <dbReference type="NCBI Taxonomy" id="2773715"/>
    <lineage>
        <taxon>Eukaryota</taxon>
        <taxon>Fungi</taxon>
        <taxon>Dikarya</taxon>
        <taxon>Ascomycota</taxon>
        <taxon>Pezizomycotina</taxon>
        <taxon>Dothideomycetes</taxon>
        <taxon>Dothideomycetidae</taxon>
        <taxon>Dothideales</taxon>
        <taxon>Saccotheciaceae</taxon>
        <taxon>Aureobasidium</taxon>
    </lineage>
</organism>
<protein>
    <submittedName>
        <fullName evidence="2">Uncharacterized protein</fullName>
    </submittedName>
</protein>
<keyword evidence="1" id="KW-0732">Signal</keyword>
<reference evidence="2" key="1">
    <citation type="submission" date="2020-06" db="EMBL/GenBank/DDBJ databases">
        <authorList>
            <person name="Onetto C."/>
        </authorList>
    </citation>
    <scope>NUCLEOTIDE SEQUENCE</scope>
</reference>
<dbReference type="EMBL" id="CAIJEN010000008">
    <property type="protein sequence ID" value="CAD0089928.1"/>
    <property type="molecule type" value="Genomic_DNA"/>
</dbReference>
<dbReference type="Proteomes" id="UP000716446">
    <property type="component" value="Unassembled WGS sequence"/>
</dbReference>
<proteinExistence type="predicted"/>